<evidence type="ECO:0000256" key="2">
    <source>
        <dbReference type="ARBA" id="ARBA00022679"/>
    </source>
</evidence>
<dbReference type="GO" id="GO:0006633">
    <property type="term" value="P:fatty acid biosynthetic process"/>
    <property type="evidence" value="ECO:0007669"/>
    <property type="project" value="InterPro"/>
</dbReference>
<organism evidence="6 7">
    <name type="scientific">Streptomyces alboflavus</name>
    <dbReference type="NCBI Taxonomy" id="67267"/>
    <lineage>
        <taxon>Bacteria</taxon>
        <taxon>Bacillati</taxon>
        <taxon>Actinomycetota</taxon>
        <taxon>Actinomycetes</taxon>
        <taxon>Kitasatosporales</taxon>
        <taxon>Streptomycetaceae</taxon>
        <taxon>Streptomyces</taxon>
    </lineage>
</organism>
<evidence type="ECO:0000259" key="5">
    <source>
        <dbReference type="PROSITE" id="PS52004"/>
    </source>
</evidence>
<accession>A0A1Z1WE22</accession>
<keyword evidence="3" id="KW-0012">Acyltransferase</keyword>
<dbReference type="Pfam" id="PF02801">
    <property type="entry name" value="Ketoacyl-synt_C"/>
    <property type="match status" value="1"/>
</dbReference>
<dbReference type="RefSeq" id="WP_087884799.1">
    <property type="nucleotide sequence ID" value="NZ_CP021748.1"/>
</dbReference>
<dbReference type="AlphaFoldDB" id="A0A1Z1WE22"/>
<dbReference type="Pfam" id="PF00109">
    <property type="entry name" value="ketoacyl-synt"/>
    <property type="match status" value="1"/>
</dbReference>
<comment type="similarity">
    <text evidence="1 4">Belongs to the thiolase-like superfamily. Beta-ketoacyl-ACP synthases family.</text>
</comment>
<dbReference type="InterPro" id="IPR018201">
    <property type="entry name" value="Ketoacyl_synth_AS"/>
</dbReference>
<dbReference type="EMBL" id="CP021748">
    <property type="protein sequence ID" value="ARX84618.1"/>
    <property type="molecule type" value="Genomic_DNA"/>
</dbReference>
<dbReference type="SMART" id="SM00825">
    <property type="entry name" value="PKS_KS"/>
    <property type="match status" value="1"/>
</dbReference>
<gene>
    <name evidence="6" type="ORF">SMD44_04063</name>
</gene>
<dbReference type="PANTHER" id="PTHR11712:SF336">
    <property type="entry name" value="3-OXOACYL-[ACYL-CARRIER-PROTEIN] SYNTHASE, MITOCHONDRIAL"/>
    <property type="match status" value="1"/>
</dbReference>
<dbReference type="InterPro" id="IPR000794">
    <property type="entry name" value="Beta-ketoacyl_synthase"/>
</dbReference>
<dbReference type="KEGG" id="salf:SMD44_04063"/>
<dbReference type="PROSITE" id="PS52004">
    <property type="entry name" value="KS3_2"/>
    <property type="match status" value="1"/>
</dbReference>
<dbReference type="InterPro" id="IPR016039">
    <property type="entry name" value="Thiolase-like"/>
</dbReference>
<dbReference type="PROSITE" id="PS00606">
    <property type="entry name" value="KS3_1"/>
    <property type="match status" value="1"/>
</dbReference>
<dbReference type="InterPro" id="IPR014031">
    <property type="entry name" value="Ketoacyl_synth_C"/>
</dbReference>
<dbReference type="CDD" id="cd00834">
    <property type="entry name" value="KAS_I_II"/>
    <property type="match status" value="1"/>
</dbReference>
<dbReference type="Gene3D" id="3.40.47.10">
    <property type="match status" value="1"/>
</dbReference>
<protein>
    <recommendedName>
        <fullName evidence="5">Ketosynthase family 3 (KS3) domain-containing protein</fullName>
    </recommendedName>
</protein>
<keyword evidence="7" id="KW-1185">Reference proteome</keyword>
<dbReference type="OrthoDB" id="9808669at2"/>
<feature type="domain" description="Ketosynthase family 3 (KS3)" evidence="5">
    <location>
        <begin position="9"/>
        <end position="409"/>
    </location>
</feature>
<reference evidence="6 7" key="1">
    <citation type="submission" date="2017-05" db="EMBL/GenBank/DDBJ databases">
        <title>Streptomyces alboflavus Genome sequencing and assembly.</title>
        <authorList>
            <person name="Wang Y."/>
            <person name="Du B."/>
            <person name="Ding Y."/>
            <person name="Liu H."/>
            <person name="Hou Q."/>
            <person name="Liu K."/>
            <person name="Wang C."/>
            <person name="Yao L."/>
        </authorList>
    </citation>
    <scope>NUCLEOTIDE SEQUENCE [LARGE SCALE GENOMIC DNA]</scope>
    <source>
        <strain evidence="6 7">MDJK44</strain>
    </source>
</reference>
<dbReference type="GO" id="GO:0004315">
    <property type="term" value="F:3-oxoacyl-[acyl-carrier-protein] synthase activity"/>
    <property type="evidence" value="ECO:0007669"/>
    <property type="project" value="InterPro"/>
</dbReference>
<proteinExistence type="inferred from homology"/>
<dbReference type="InterPro" id="IPR020841">
    <property type="entry name" value="PKS_Beta-ketoAc_synthase_dom"/>
</dbReference>
<keyword evidence="2 4" id="KW-0808">Transferase</keyword>
<evidence type="ECO:0000256" key="1">
    <source>
        <dbReference type="ARBA" id="ARBA00008467"/>
    </source>
</evidence>
<evidence type="ECO:0000256" key="3">
    <source>
        <dbReference type="ARBA" id="ARBA00023315"/>
    </source>
</evidence>
<evidence type="ECO:0000256" key="4">
    <source>
        <dbReference type="RuleBase" id="RU003694"/>
    </source>
</evidence>
<dbReference type="SUPFAM" id="SSF53901">
    <property type="entry name" value="Thiolase-like"/>
    <property type="match status" value="2"/>
</dbReference>
<dbReference type="Proteomes" id="UP000195880">
    <property type="component" value="Chromosome"/>
</dbReference>
<evidence type="ECO:0000313" key="6">
    <source>
        <dbReference type="EMBL" id="ARX84618.1"/>
    </source>
</evidence>
<sequence>MSDKAADAGRRVVVTGLGAVSGLGLGARAFTAAIRAGRGGIGPVEQFDATGFERSLAGEVRGFHPEMHLRGTDPARWGRSGRFAAAAARMAVLDAGIDQRELSALRTASCFGTTNGESQVVERLTERWVTDGGLAGLDPVLAGQADAGRIAAAVSAELDLSGEALTFGTACAASNYAIGYGFDLIRTGEADAVLCGGADASNRATHAGFHRLGALAADVPRPFDERRDGIVTSEGGAALLLEPLDAALARGARVYAEVLGYGMTCDARHMTNPDAVSIAECIRRAHHNAGVKPGDVDYICAHGTGTRANDATETAAVREVFNDSPPPISSIKSMLGHTMGAAAGFGALACCAALFEGFLPPTATVRQVDSALGPDLDCVPGQARAARPRVAQNHGFAFGGNNAVTMFGGFSR</sequence>
<dbReference type="InterPro" id="IPR014030">
    <property type="entry name" value="Ketoacyl_synth_N"/>
</dbReference>
<name>A0A1Z1WE22_9ACTN</name>
<evidence type="ECO:0000313" key="7">
    <source>
        <dbReference type="Proteomes" id="UP000195880"/>
    </source>
</evidence>
<dbReference type="PANTHER" id="PTHR11712">
    <property type="entry name" value="POLYKETIDE SYNTHASE-RELATED"/>
    <property type="match status" value="1"/>
</dbReference>